<dbReference type="Pfam" id="PF05958">
    <property type="entry name" value="tRNA_U5-meth_tr"/>
    <property type="match status" value="1"/>
</dbReference>
<keyword evidence="11" id="KW-1185">Reference proteome</keyword>
<comment type="function">
    <text evidence="7">Dual-specificity methyltransferase that catalyzes the formation of 5-methyluridine at position 54 (m5U54) in all tRNAs, and that of position 341 (m5U341) in tmRNA (transfer-mRNA).</text>
</comment>
<dbReference type="FunFam" id="2.40.50.1070:FF:000001">
    <property type="entry name" value="tRNA/tmRNA (uracil-C(5))-methyltransferase"/>
    <property type="match status" value="1"/>
</dbReference>
<dbReference type="InterPro" id="IPR030390">
    <property type="entry name" value="MeTrfase_TrmA_AS"/>
</dbReference>
<dbReference type="GO" id="GO:0019843">
    <property type="term" value="F:rRNA binding"/>
    <property type="evidence" value="ECO:0007669"/>
    <property type="project" value="TreeGrafter"/>
</dbReference>
<dbReference type="InterPro" id="IPR030391">
    <property type="entry name" value="MeTrfase_TrmA_CS"/>
</dbReference>
<feature type="active site" description="Nucleophile" evidence="7 8">
    <location>
        <position position="322"/>
    </location>
</feature>
<dbReference type="Gene3D" id="3.40.50.150">
    <property type="entry name" value="Vaccinia Virus protein VP39"/>
    <property type="match status" value="1"/>
</dbReference>
<dbReference type="SUPFAM" id="SSF53335">
    <property type="entry name" value="S-adenosyl-L-methionine-dependent methyltransferases"/>
    <property type="match status" value="1"/>
</dbReference>
<gene>
    <name evidence="7" type="primary">trmA</name>
    <name evidence="10" type="ORF">SAMN03080615_01534</name>
</gene>
<organism evidence="10 11">
    <name type="scientific">Amphritea atlantica</name>
    <dbReference type="NCBI Taxonomy" id="355243"/>
    <lineage>
        <taxon>Bacteria</taxon>
        <taxon>Pseudomonadati</taxon>
        <taxon>Pseudomonadota</taxon>
        <taxon>Gammaproteobacteria</taxon>
        <taxon>Oceanospirillales</taxon>
        <taxon>Oceanospirillaceae</taxon>
        <taxon>Amphritea</taxon>
    </lineage>
</organism>
<dbReference type="PROSITE" id="PS01230">
    <property type="entry name" value="TRMA_1"/>
    <property type="match status" value="1"/>
</dbReference>
<comment type="similarity">
    <text evidence="7">Belongs to the class I-like SAM-binding methyltransferase superfamily. RNA M5U methyltransferase family. TrmA subfamily.</text>
</comment>
<evidence type="ECO:0000256" key="2">
    <source>
        <dbReference type="ARBA" id="ARBA00022679"/>
    </source>
</evidence>
<dbReference type="InterPro" id="IPR029063">
    <property type="entry name" value="SAM-dependent_MTases_sf"/>
</dbReference>
<feature type="binding site" evidence="7">
    <location>
        <position position="219"/>
    </location>
    <ligand>
        <name>S-adenosyl-L-methionine</name>
        <dbReference type="ChEBI" id="CHEBI:59789"/>
    </ligand>
</feature>
<feature type="active site" evidence="9">
    <location>
        <position position="322"/>
    </location>
</feature>
<protein>
    <recommendedName>
        <fullName evidence="7">tRNA/tmRNA (uracil-C(5))-methyltransferase</fullName>
        <ecNumber evidence="7">2.1.1.35</ecNumber>
    </recommendedName>
    <alternativeName>
        <fullName evidence="7">tRNA (uracil(54)-C(5))-methyltransferase</fullName>
    </alternativeName>
    <alternativeName>
        <fullName evidence="7">tRNA(m5U54)-methyltransferase</fullName>
        <shortName evidence="7">RUMT</shortName>
    </alternativeName>
    <alternativeName>
        <fullName evidence="7">tmRNA (uracil(341)-C(5))-methyltransferase</fullName>
    </alternativeName>
</protein>
<dbReference type="PROSITE" id="PS01231">
    <property type="entry name" value="TRMA_2"/>
    <property type="match status" value="1"/>
</dbReference>
<comment type="catalytic activity">
    <reaction evidence="6 7">
        <text>uridine(54) in tRNA + S-adenosyl-L-methionine = 5-methyluridine(54) in tRNA + S-adenosyl-L-homocysteine + H(+)</text>
        <dbReference type="Rhea" id="RHEA:42712"/>
        <dbReference type="Rhea" id="RHEA-COMP:10167"/>
        <dbReference type="Rhea" id="RHEA-COMP:10193"/>
        <dbReference type="ChEBI" id="CHEBI:15378"/>
        <dbReference type="ChEBI" id="CHEBI:57856"/>
        <dbReference type="ChEBI" id="CHEBI:59789"/>
        <dbReference type="ChEBI" id="CHEBI:65315"/>
        <dbReference type="ChEBI" id="CHEBI:74447"/>
        <dbReference type="EC" id="2.1.1.35"/>
    </reaction>
</comment>
<feature type="binding site" evidence="7 8">
    <location>
        <position position="235"/>
    </location>
    <ligand>
        <name>S-adenosyl-L-methionine</name>
        <dbReference type="ChEBI" id="CHEBI:59789"/>
    </ligand>
</feature>
<feature type="active site" description="Proton acceptor" evidence="7">
    <location>
        <position position="356"/>
    </location>
</feature>
<evidence type="ECO:0000256" key="8">
    <source>
        <dbReference type="PROSITE-ProRule" id="PRU01024"/>
    </source>
</evidence>
<keyword evidence="4 7" id="KW-0819">tRNA processing</keyword>
<proteinExistence type="inferred from homology"/>
<evidence type="ECO:0000256" key="3">
    <source>
        <dbReference type="ARBA" id="ARBA00022691"/>
    </source>
</evidence>
<evidence type="ECO:0000313" key="10">
    <source>
        <dbReference type="EMBL" id="SEQ43391.1"/>
    </source>
</evidence>
<evidence type="ECO:0000256" key="1">
    <source>
        <dbReference type="ARBA" id="ARBA00022603"/>
    </source>
</evidence>
<dbReference type="Proteomes" id="UP000198749">
    <property type="component" value="Unassembled WGS sequence"/>
</dbReference>
<dbReference type="InterPro" id="IPR010280">
    <property type="entry name" value="U5_MeTrfase_fam"/>
</dbReference>
<dbReference type="PANTHER" id="PTHR47790">
    <property type="entry name" value="TRNA/TMRNA (URACIL-C(5))-METHYLTRANSFERASE"/>
    <property type="match status" value="1"/>
</dbReference>
<dbReference type="STRING" id="355243.SAMN03080615_01534"/>
<feature type="binding site" evidence="7 8">
    <location>
        <position position="214"/>
    </location>
    <ligand>
        <name>S-adenosyl-L-methionine</name>
        <dbReference type="ChEBI" id="CHEBI:59789"/>
    </ligand>
</feature>
<evidence type="ECO:0000256" key="9">
    <source>
        <dbReference type="PROSITE-ProRule" id="PRU10015"/>
    </source>
</evidence>
<dbReference type="NCBIfam" id="TIGR02143">
    <property type="entry name" value="trmA_only"/>
    <property type="match status" value="1"/>
</dbReference>
<accession>A0A1H9G001</accession>
<dbReference type="CDD" id="cd02440">
    <property type="entry name" value="AdoMet_MTases"/>
    <property type="match status" value="1"/>
</dbReference>
<feature type="binding site" evidence="7 8">
    <location>
        <position position="297"/>
    </location>
    <ligand>
        <name>S-adenosyl-L-methionine</name>
        <dbReference type="ChEBI" id="CHEBI:59789"/>
    </ligand>
</feature>
<name>A0A1H9G001_9GAMM</name>
<dbReference type="GO" id="GO:0005829">
    <property type="term" value="C:cytosol"/>
    <property type="evidence" value="ECO:0007669"/>
    <property type="project" value="TreeGrafter"/>
</dbReference>
<dbReference type="PANTHER" id="PTHR47790:SF2">
    <property type="entry name" value="TRNA_TMRNA (URACIL-C(5))-METHYLTRANSFERASE"/>
    <property type="match status" value="1"/>
</dbReference>
<keyword evidence="3 7" id="KW-0949">S-adenosyl-L-methionine</keyword>
<dbReference type="Gene3D" id="2.40.50.1070">
    <property type="match status" value="1"/>
</dbReference>
<dbReference type="EMBL" id="FOGB01000003">
    <property type="protein sequence ID" value="SEQ43391.1"/>
    <property type="molecule type" value="Genomic_DNA"/>
</dbReference>
<dbReference type="InterPro" id="IPR011869">
    <property type="entry name" value="TrmA_MeTrfase"/>
</dbReference>
<dbReference type="GO" id="GO:0030697">
    <property type="term" value="F:tRNA (uracil(54)-C5)-methyltransferase activity, S-adenosyl methionine-dependent"/>
    <property type="evidence" value="ECO:0007669"/>
    <property type="project" value="UniProtKB-UniRule"/>
</dbReference>
<dbReference type="GO" id="GO:0030488">
    <property type="term" value="P:tRNA methylation"/>
    <property type="evidence" value="ECO:0007669"/>
    <property type="project" value="UniProtKB-UniRule"/>
</dbReference>
<dbReference type="RefSeq" id="WP_091356152.1">
    <property type="nucleotide sequence ID" value="NZ_AP025284.1"/>
</dbReference>
<evidence type="ECO:0000313" key="11">
    <source>
        <dbReference type="Proteomes" id="UP000198749"/>
    </source>
</evidence>
<evidence type="ECO:0000256" key="6">
    <source>
        <dbReference type="ARBA" id="ARBA00052788"/>
    </source>
</evidence>
<dbReference type="GO" id="GO:0000049">
    <property type="term" value="F:tRNA binding"/>
    <property type="evidence" value="ECO:0007669"/>
    <property type="project" value="TreeGrafter"/>
</dbReference>
<dbReference type="FunFam" id="3.40.50.150:FF:000012">
    <property type="entry name" value="tRNA/tmRNA (uracil-C(5))-methyltransferase"/>
    <property type="match status" value="1"/>
</dbReference>
<sequence>MALPVVDPSQYDAQLSEKKTDIEQQFADFNLPGIELFESATTAYRQRAEFRVWHEGDDLYYVMFKPGDKHQHSRLESCPMVSEPIQQVMFKLLDYLRPNELLRRRLFQVDFLSTLSGELIVSLLYHKPLDDAWIEEARKLKQHFGIHFIGRSRKTKIVLDQDYALEKMRVDGRELIYKQVENSFTQPNGGVCVKMLEWAVDVTRDAGGDLVELYCGNGNFTMALAENFDKVIATEIAKVSVDAAQYNIAANQVDNVKILRMSSEEFSQALQGVREFRRLKQSGVNLADYNFSTVLVDPPRSGLDDETVKQVAEYDNIVYISCNPETLQQNLKQLTLTHDLHRFALFDQFPYTHHLECGVYLTRK</sequence>
<dbReference type="AlphaFoldDB" id="A0A1H9G001"/>
<dbReference type="OrthoDB" id="9804590at2"/>
<keyword evidence="2 7" id="KW-0808">Transferase</keyword>
<evidence type="ECO:0000256" key="5">
    <source>
        <dbReference type="ARBA" id="ARBA00051255"/>
    </source>
</evidence>
<dbReference type="EC" id="2.1.1.35" evidence="7"/>
<dbReference type="HAMAP" id="MF_01011">
    <property type="entry name" value="RNA_methyltr_TrmA"/>
    <property type="match status" value="1"/>
</dbReference>
<evidence type="ECO:0000256" key="7">
    <source>
        <dbReference type="HAMAP-Rule" id="MF_01011"/>
    </source>
</evidence>
<dbReference type="PROSITE" id="PS51687">
    <property type="entry name" value="SAM_MT_RNA_M5U"/>
    <property type="match status" value="1"/>
</dbReference>
<evidence type="ECO:0000256" key="4">
    <source>
        <dbReference type="ARBA" id="ARBA00022694"/>
    </source>
</evidence>
<comment type="catalytic activity">
    <reaction evidence="5 7">
        <text>uridine(341) in tmRNA + S-adenosyl-L-methionine = 5-methyluridine(341) in tmRNA + S-adenosyl-L-homocysteine + H(+)</text>
        <dbReference type="Rhea" id="RHEA:43612"/>
        <dbReference type="Rhea" id="RHEA-COMP:10630"/>
        <dbReference type="Rhea" id="RHEA-COMP:10631"/>
        <dbReference type="ChEBI" id="CHEBI:15378"/>
        <dbReference type="ChEBI" id="CHEBI:57856"/>
        <dbReference type="ChEBI" id="CHEBI:59789"/>
        <dbReference type="ChEBI" id="CHEBI:65315"/>
        <dbReference type="ChEBI" id="CHEBI:74447"/>
    </reaction>
</comment>
<feature type="binding site" evidence="7 8">
    <location>
        <position position="186"/>
    </location>
    <ligand>
        <name>S-adenosyl-L-methionine</name>
        <dbReference type="ChEBI" id="CHEBI:59789"/>
    </ligand>
</feature>
<reference evidence="11" key="1">
    <citation type="submission" date="2016-10" db="EMBL/GenBank/DDBJ databases">
        <authorList>
            <person name="Varghese N."/>
            <person name="Submissions S."/>
        </authorList>
    </citation>
    <scope>NUCLEOTIDE SEQUENCE [LARGE SCALE GENOMIC DNA]</scope>
    <source>
        <strain evidence="11">DSM 18887</strain>
    </source>
</reference>
<keyword evidence="1 7" id="KW-0489">Methyltransferase</keyword>